<evidence type="ECO:0000256" key="6">
    <source>
        <dbReference type="ARBA" id="ARBA00022525"/>
    </source>
</evidence>
<dbReference type="InterPro" id="IPR001365">
    <property type="entry name" value="A_deaminase_dom"/>
</dbReference>
<name>A0A0C9QAH8_9HYME</name>
<dbReference type="Gene3D" id="3.20.20.140">
    <property type="entry name" value="Metal-dependent hydrolases"/>
    <property type="match status" value="1"/>
</dbReference>
<evidence type="ECO:0000256" key="9">
    <source>
        <dbReference type="ARBA" id="ARBA00022801"/>
    </source>
</evidence>
<protein>
    <recommendedName>
        <fullName evidence="5">Adenosine deaminase</fullName>
        <ecNumber evidence="4">3.5.4.4</ecNumber>
    </recommendedName>
</protein>
<dbReference type="FunFam" id="3.20.20.140:FF:000017">
    <property type="entry name" value="Adenosine deaminase 2"/>
    <property type="match status" value="1"/>
</dbReference>
<organism evidence="13">
    <name type="scientific">Fopius arisanus</name>
    <dbReference type="NCBI Taxonomy" id="64838"/>
    <lineage>
        <taxon>Eukaryota</taxon>
        <taxon>Metazoa</taxon>
        <taxon>Ecdysozoa</taxon>
        <taxon>Arthropoda</taxon>
        <taxon>Hexapoda</taxon>
        <taxon>Insecta</taxon>
        <taxon>Pterygota</taxon>
        <taxon>Neoptera</taxon>
        <taxon>Endopterygota</taxon>
        <taxon>Hymenoptera</taxon>
        <taxon>Apocrita</taxon>
        <taxon>Ichneumonoidea</taxon>
        <taxon>Braconidae</taxon>
        <taxon>Opiinae</taxon>
        <taxon>Fopius</taxon>
    </lineage>
</organism>
<keyword evidence="9" id="KW-0378">Hydrolase</keyword>
<evidence type="ECO:0000256" key="5">
    <source>
        <dbReference type="ARBA" id="ARBA00018099"/>
    </source>
</evidence>
<dbReference type="GO" id="GO:0046103">
    <property type="term" value="P:inosine biosynthetic process"/>
    <property type="evidence" value="ECO:0007669"/>
    <property type="project" value="TreeGrafter"/>
</dbReference>
<keyword evidence="8" id="KW-0732">Signal</keyword>
<evidence type="ECO:0000256" key="10">
    <source>
        <dbReference type="ARBA" id="ARBA00047764"/>
    </source>
</evidence>
<evidence type="ECO:0000259" key="11">
    <source>
        <dbReference type="Pfam" id="PF00962"/>
    </source>
</evidence>
<dbReference type="InterPro" id="IPR013659">
    <property type="entry name" value="A_deaminase_N"/>
</dbReference>
<evidence type="ECO:0000256" key="1">
    <source>
        <dbReference type="ARBA" id="ARBA00001947"/>
    </source>
</evidence>
<dbReference type="InterPro" id="IPR006331">
    <property type="entry name" value="ADGF"/>
</dbReference>
<dbReference type="NCBIfam" id="TIGR01431">
    <property type="entry name" value="adm_rel"/>
    <property type="match status" value="1"/>
</dbReference>
<dbReference type="GO" id="GO:0005615">
    <property type="term" value="C:extracellular space"/>
    <property type="evidence" value="ECO:0007669"/>
    <property type="project" value="InterPro"/>
</dbReference>
<dbReference type="GO" id="GO:0006154">
    <property type="term" value="P:adenosine catabolic process"/>
    <property type="evidence" value="ECO:0007669"/>
    <property type="project" value="InterPro"/>
</dbReference>
<evidence type="ECO:0000256" key="8">
    <source>
        <dbReference type="ARBA" id="ARBA00022729"/>
    </source>
</evidence>
<dbReference type="PANTHER" id="PTHR11409">
    <property type="entry name" value="ADENOSINE DEAMINASE"/>
    <property type="match status" value="1"/>
</dbReference>
<dbReference type="InterPro" id="IPR006330">
    <property type="entry name" value="Ado/ade_deaminase"/>
</dbReference>
<evidence type="ECO:0000259" key="12">
    <source>
        <dbReference type="Pfam" id="PF08451"/>
    </source>
</evidence>
<comment type="subcellular location">
    <subcellularLocation>
        <location evidence="2">Secreted</location>
    </subcellularLocation>
</comment>
<gene>
    <name evidence="13" type="primary">CECR1_4</name>
    <name evidence="13" type="ORF">g.53224</name>
</gene>
<proteinExistence type="inferred from homology"/>
<keyword evidence="6" id="KW-0964">Secreted</keyword>
<dbReference type="PANTHER" id="PTHR11409:SF39">
    <property type="entry name" value="ADENOSINE DEAMINASE 2"/>
    <property type="match status" value="1"/>
</dbReference>
<comment type="cofactor">
    <cofactor evidence="1">
        <name>Zn(2+)</name>
        <dbReference type="ChEBI" id="CHEBI:29105"/>
    </cofactor>
</comment>
<dbReference type="SUPFAM" id="SSF51556">
    <property type="entry name" value="Metallo-dependent hydrolases"/>
    <property type="match status" value="1"/>
</dbReference>
<evidence type="ECO:0000256" key="7">
    <source>
        <dbReference type="ARBA" id="ARBA00022723"/>
    </source>
</evidence>
<comment type="catalytic activity">
    <reaction evidence="10">
        <text>adenosine + H2O + H(+) = inosine + NH4(+)</text>
        <dbReference type="Rhea" id="RHEA:24408"/>
        <dbReference type="ChEBI" id="CHEBI:15377"/>
        <dbReference type="ChEBI" id="CHEBI:15378"/>
        <dbReference type="ChEBI" id="CHEBI:16335"/>
        <dbReference type="ChEBI" id="CHEBI:17596"/>
        <dbReference type="ChEBI" id="CHEBI:28938"/>
        <dbReference type="EC" id="3.5.4.4"/>
    </reaction>
</comment>
<sequence length="513" mass="58987">MNLLLSLIHDLTIMKVNVVLFISSIAFVSSLGTTTPNYWALRNRILQDEEVKSIGGDLPFEGEEFIANERLMFHKKTEISKAFLNPDEFLPARNFLEAFGDIEKSKVFQIIQKLPKGAVLHVHHKAMVHADWIYNATFRDNLYVCENNGKLLLHFFRTPPRSCNWHLLEDLRKNRNVAQSINDRISKAMTMIVENPQEVYSHIDVGWNKFEEIFDFVTPVIGYRPVAEDHFYQGLKESYDDNILYLEIKTGIPKLYDLDGRQYNDHEVVDIFEKVTQRFKKDHPDFIGAKLIYTKGRMLSDAKVHGYIDKVVELKRDFPDFIAGFDLAGQEDKGKALRSWAERLNKLKTQMNFFFHAGETNWYGTSTDENLIDAVLLNTKRIGHGYAILKHQNVLEYVKRNKIAIELCPISNQVLGLVKDLRNHPGSVLFAEGVPVVVSNDDPGLWGSRALSYDFYEAFMGMMSSNADIRALKQLAINSIIYSSLGENEIADALKVWRSKWIDFVNDLKNEPN</sequence>
<dbReference type="Pfam" id="PF08451">
    <property type="entry name" value="A_deaminase_N"/>
    <property type="match status" value="1"/>
</dbReference>
<evidence type="ECO:0000256" key="2">
    <source>
        <dbReference type="ARBA" id="ARBA00004613"/>
    </source>
</evidence>
<dbReference type="GO" id="GO:0046872">
    <property type="term" value="F:metal ion binding"/>
    <property type="evidence" value="ECO:0007669"/>
    <property type="project" value="UniProtKB-KW"/>
</dbReference>
<dbReference type="Pfam" id="PF00962">
    <property type="entry name" value="A_deaminase"/>
    <property type="match status" value="1"/>
</dbReference>
<dbReference type="InterPro" id="IPR032466">
    <property type="entry name" value="Metal_Hydrolase"/>
</dbReference>
<evidence type="ECO:0000313" key="13">
    <source>
        <dbReference type="EMBL" id="JAG69981.1"/>
    </source>
</evidence>
<accession>A0A0C9QAH8</accession>
<comment type="similarity">
    <text evidence="3">Belongs to the metallo-dependent hydrolases superfamily. Adenosine and AMP deaminases family. ADGF subfamily.</text>
</comment>
<evidence type="ECO:0000256" key="4">
    <source>
        <dbReference type="ARBA" id="ARBA00012784"/>
    </source>
</evidence>
<dbReference type="EC" id="3.5.4.4" evidence="4"/>
<dbReference type="EMBL" id="GBYB01000214">
    <property type="protein sequence ID" value="JAG69981.1"/>
    <property type="molecule type" value="Transcribed_RNA"/>
</dbReference>
<keyword evidence="7" id="KW-0479">Metal-binding</keyword>
<evidence type="ECO:0000256" key="3">
    <source>
        <dbReference type="ARBA" id="ARBA00006083"/>
    </source>
</evidence>
<reference evidence="13" key="1">
    <citation type="submission" date="2015-01" db="EMBL/GenBank/DDBJ databases">
        <title>Transcriptome Assembly of Fopius arisanus.</title>
        <authorList>
            <person name="Geib S."/>
        </authorList>
    </citation>
    <scope>NUCLEOTIDE SEQUENCE</scope>
</reference>
<dbReference type="GO" id="GO:0004000">
    <property type="term" value="F:adenosine deaminase activity"/>
    <property type="evidence" value="ECO:0007669"/>
    <property type="project" value="InterPro"/>
</dbReference>
<dbReference type="AlphaFoldDB" id="A0A0C9QAH8"/>
<feature type="domain" description="Adenosine/AMP deaminase N-terminal" evidence="12">
    <location>
        <begin position="31"/>
        <end position="111"/>
    </location>
</feature>
<feature type="domain" description="Adenosine deaminase" evidence="11">
    <location>
        <begin position="192"/>
        <end position="488"/>
    </location>
</feature>